<feature type="domain" description="Carbohydrate kinase FGGY C-terminal" evidence="6">
    <location>
        <begin position="261"/>
        <end position="440"/>
    </location>
</feature>
<comment type="similarity">
    <text evidence="1 4">Belongs to the FGGY kinase family.</text>
</comment>
<dbReference type="PROSITE" id="PS00445">
    <property type="entry name" value="FGGY_KINASES_2"/>
    <property type="match status" value="1"/>
</dbReference>
<dbReference type="Pfam" id="PF02782">
    <property type="entry name" value="FGGY_C"/>
    <property type="match status" value="1"/>
</dbReference>
<dbReference type="InterPro" id="IPR018484">
    <property type="entry name" value="FGGY_N"/>
</dbReference>
<keyword evidence="2 4" id="KW-0808">Transferase</keyword>
<name>A0A2M9C3N1_9MICO</name>
<dbReference type="InterPro" id="IPR043129">
    <property type="entry name" value="ATPase_NBD"/>
</dbReference>
<dbReference type="InterPro" id="IPR018483">
    <property type="entry name" value="Carb_kinase_FGGY_CS"/>
</dbReference>
<evidence type="ECO:0000256" key="3">
    <source>
        <dbReference type="ARBA" id="ARBA00022777"/>
    </source>
</evidence>
<evidence type="ECO:0000259" key="6">
    <source>
        <dbReference type="Pfam" id="PF02782"/>
    </source>
</evidence>
<reference evidence="7 8" key="1">
    <citation type="submission" date="2017-11" db="EMBL/GenBank/DDBJ databases">
        <title>Genomic Encyclopedia of Archaeal and Bacterial Type Strains, Phase II (KMG-II): From Individual Species to Whole Genera.</title>
        <authorList>
            <person name="Goeker M."/>
        </authorList>
    </citation>
    <scope>NUCLEOTIDE SEQUENCE [LARGE SCALE GENOMIC DNA]</scope>
    <source>
        <strain evidence="7 8">DSM 25625</strain>
    </source>
</reference>
<dbReference type="OrthoDB" id="9782710at2"/>
<dbReference type="PIRSF" id="PIRSF000538">
    <property type="entry name" value="GlpK"/>
    <property type="match status" value="1"/>
</dbReference>
<keyword evidence="3 4" id="KW-0418">Kinase</keyword>
<evidence type="ECO:0000313" key="7">
    <source>
        <dbReference type="EMBL" id="PJJ65150.1"/>
    </source>
</evidence>
<dbReference type="RefSeq" id="WP_100343077.1">
    <property type="nucleotide sequence ID" value="NZ_PGFB01000001.1"/>
</dbReference>
<gene>
    <name evidence="7" type="ORF">CLV54_0179</name>
</gene>
<dbReference type="AlphaFoldDB" id="A0A2M9C3N1"/>
<accession>A0A2M9C3N1</accession>
<organism evidence="7 8">
    <name type="scientific">Compostimonas suwonensis</name>
    <dbReference type="NCBI Taxonomy" id="1048394"/>
    <lineage>
        <taxon>Bacteria</taxon>
        <taxon>Bacillati</taxon>
        <taxon>Actinomycetota</taxon>
        <taxon>Actinomycetes</taxon>
        <taxon>Micrococcales</taxon>
        <taxon>Microbacteriaceae</taxon>
        <taxon>Compostimonas</taxon>
    </lineage>
</organism>
<dbReference type="SUPFAM" id="SSF53067">
    <property type="entry name" value="Actin-like ATPase domain"/>
    <property type="match status" value="2"/>
</dbReference>
<dbReference type="InterPro" id="IPR000577">
    <property type="entry name" value="Carb_kinase_FGGY"/>
</dbReference>
<sequence>MTVFLGIDVGTTTVKASIVDDQAHVLAEASIGYPTSFVRTSWVEQDPQAWWTATLTVLARLASEAGREVMAAVAGISVSSQAPTLLALDAAGSPVRPALIWMDRRAEAQCDALAAEFGRDEYLAVTGNRIDPFFVAPKLLWLSENEPASLRRTAAFVQINGYIVFRLTGALSMDEQHASLLGLRDIHSGEWSQPLLAATGVRAELFPAISAASDVVGHVTPAVAAETGLRSGTPVVAGTVDSAAAALEAGVVRPGQGAEMTGTSTVVTLPVESPLPQAEFITMASALHGQWLYLAAMVATGASLTWLRTLTAPGADFAELTRDAAQLRAGAGGLVFLPYMMGERSPLWNTAARGMFLGLTLSTDVPQLTRAVLEGTAFALRHNLDVAQGLGVRPAELRSTGGPAGNDLWCQIKADVTGIPIVRMHAPTGATFGDAMIAAAGTGHLDDLAAAVDENATIDRVFDPNDRDAQRYDELFDVYRNSYEHLRGDLDVLARLSTPEATE</sequence>
<evidence type="ECO:0000256" key="1">
    <source>
        <dbReference type="ARBA" id="ARBA00009156"/>
    </source>
</evidence>
<dbReference type="InterPro" id="IPR018485">
    <property type="entry name" value="FGGY_C"/>
</dbReference>
<dbReference type="Gene3D" id="3.30.420.40">
    <property type="match status" value="2"/>
</dbReference>
<dbReference type="GO" id="GO:0016301">
    <property type="term" value="F:kinase activity"/>
    <property type="evidence" value="ECO:0007669"/>
    <property type="project" value="UniProtKB-KW"/>
</dbReference>
<feature type="domain" description="Carbohydrate kinase FGGY N-terminal" evidence="5">
    <location>
        <begin position="4"/>
        <end position="247"/>
    </location>
</feature>
<protein>
    <submittedName>
        <fullName evidence="7">Xylulokinase</fullName>
    </submittedName>
</protein>
<dbReference type="InterPro" id="IPR050406">
    <property type="entry name" value="FGGY_Carb_Kinase"/>
</dbReference>
<evidence type="ECO:0000313" key="8">
    <source>
        <dbReference type="Proteomes" id="UP000230161"/>
    </source>
</evidence>
<dbReference type="GO" id="GO:0005975">
    <property type="term" value="P:carbohydrate metabolic process"/>
    <property type="evidence" value="ECO:0007669"/>
    <property type="project" value="InterPro"/>
</dbReference>
<evidence type="ECO:0000256" key="4">
    <source>
        <dbReference type="RuleBase" id="RU003733"/>
    </source>
</evidence>
<comment type="caution">
    <text evidence="7">The sequence shown here is derived from an EMBL/GenBank/DDBJ whole genome shotgun (WGS) entry which is preliminary data.</text>
</comment>
<dbReference type="CDD" id="cd07808">
    <property type="entry name" value="ASKHA_NBD_FGGY_EcXK-like"/>
    <property type="match status" value="1"/>
</dbReference>
<evidence type="ECO:0000259" key="5">
    <source>
        <dbReference type="Pfam" id="PF00370"/>
    </source>
</evidence>
<dbReference type="PANTHER" id="PTHR43095">
    <property type="entry name" value="SUGAR KINASE"/>
    <property type="match status" value="1"/>
</dbReference>
<evidence type="ECO:0000256" key="2">
    <source>
        <dbReference type="ARBA" id="ARBA00022679"/>
    </source>
</evidence>
<keyword evidence="8" id="KW-1185">Reference proteome</keyword>
<dbReference type="EMBL" id="PGFB01000001">
    <property type="protein sequence ID" value="PJJ65150.1"/>
    <property type="molecule type" value="Genomic_DNA"/>
</dbReference>
<proteinExistence type="inferred from homology"/>
<dbReference type="Proteomes" id="UP000230161">
    <property type="component" value="Unassembled WGS sequence"/>
</dbReference>
<dbReference type="GO" id="GO:0016773">
    <property type="term" value="F:phosphotransferase activity, alcohol group as acceptor"/>
    <property type="evidence" value="ECO:0007669"/>
    <property type="project" value="InterPro"/>
</dbReference>
<dbReference type="Pfam" id="PF00370">
    <property type="entry name" value="FGGY_N"/>
    <property type="match status" value="1"/>
</dbReference>